<sequence>MSRVREATDSTASVIGRRPPRSRALALPYPERRRAIVDEGSTTPEGRRTSSESLQCSPSVLDTESMQGGDMELADCTVKSPRSSTPESPDGLAPLIHLPLRVLPSRGTTVMPSAPDQVENVQPSEAAESSAPTLQLSTSSDGLVVQAHSLSPLPPPRGIAVMTSNEVQVKSVQPSQAMGPCVQEKRFQLLVRPIVKNTIGQRDSSGNTLDDFVATGDSFSEIIHRLWNAFSHHVIRRAIKHGDGWWEEAPDESAWAKVMQLKLNKHLVDNTKSDEA</sequence>
<name>A0A9W6WW90_9STRA</name>
<proteinExistence type="predicted"/>
<dbReference type="EMBL" id="BSXT01000147">
    <property type="protein sequence ID" value="GMF19147.1"/>
    <property type="molecule type" value="Genomic_DNA"/>
</dbReference>
<organism evidence="2 3">
    <name type="scientific">Phytophthora fragariaefolia</name>
    <dbReference type="NCBI Taxonomy" id="1490495"/>
    <lineage>
        <taxon>Eukaryota</taxon>
        <taxon>Sar</taxon>
        <taxon>Stramenopiles</taxon>
        <taxon>Oomycota</taxon>
        <taxon>Peronosporomycetes</taxon>
        <taxon>Peronosporales</taxon>
        <taxon>Peronosporaceae</taxon>
        <taxon>Phytophthora</taxon>
    </lineage>
</organism>
<comment type="caution">
    <text evidence="2">The sequence shown here is derived from an EMBL/GenBank/DDBJ whole genome shotgun (WGS) entry which is preliminary data.</text>
</comment>
<dbReference type="OrthoDB" id="128529at2759"/>
<keyword evidence="3" id="KW-1185">Reference proteome</keyword>
<evidence type="ECO:0000313" key="2">
    <source>
        <dbReference type="EMBL" id="GMF19147.1"/>
    </source>
</evidence>
<feature type="compositionally biased region" description="Polar residues" evidence="1">
    <location>
        <begin position="51"/>
        <end position="66"/>
    </location>
</feature>
<evidence type="ECO:0000313" key="3">
    <source>
        <dbReference type="Proteomes" id="UP001165121"/>
    </source>
</evidence>
<dbReference type="Proteomes" id="UP001165121">
    <property type="component" value="Unassembled WGS sequence"/>
</dbReference>
<dbReference type="AlphaFoldDB" id="A0A9W6WW90"/>
<protein>
    <submittedName>
        <fullName evidence="2">Unnamed protein product</fullName>
    </submittedName>
</protein>
<reference evidence="2" key="1">
    <citation type="submission" date="2023-04" db="EMBL/GenBank/DDBJ databases">
        <title>Phytophthora fragariaefolia NBRC 109709.</title>
        <authorList>
            <person name="Ichikawa N."/>
            <person name="Sato H."/>
            <person name="Tonouchi N."/>
        </authorList>
    </citation>
    <scope>NUCLEOTIDE SEQUENCE</scope>
    <source>
        <strain evidence="2">NBRC 109709</strain>
    </source>
</reference>
<evidence type="ECO:0000256" key="1">
    <source>
        <dbReference type="SAM" id="MobiDB-lite"/>
    </source>
</evidence>
<gene>
    <name evidence="2" type="ORF">Pfra01_000190500</name>
</gene>
<feature type="region of interest" description="Disordered" evidence="1">
    <location>
        <begin position="108"/>
        <end position="137"/>
    </location>
</feature>
<accession>A0A9W6WW90</accession>
<feature type="region of interest" description="Disordered" evidence="1">
    <location>
        <begin position="1"/>
        <end position="67"/>
    </location>
</feature>